<dbReference type="EMBL" id="QBML01000004">
    <property type="protein sequence ID" value="PZO43708.1"/>
    <property type="molecule type" value="Genomic_DNA"/>
</dbReference>
<proteinExistence type="predicted"/>
<name>A0A2W4YL71_9CYAN</name>
<feature type="transmembrane region" description="Helical" evidence="1">
    <location>
        <begin position="6"/>
        <end position="24"/>
    </location>
</feature>
<keyword evidence="1" id="KW-0472">Membrane</keyword>
<dbReference type="Proteomes" id="UP000249467">
    <property type="component" value="Unassembled WGS sequence"/>
</dbReference>
<reference evidence="2 3" key="1">
    <citation type="submission" date="2018-04" db="EMBL/GenBank/DDBJ databases">
        <authorList>
            <person name="Go L.Y."/>
            <person name="Mitchell J.A."/>
        </authorList>
    </citation>
    <scope>NUCLEOTIDE SEQUENCE [LARGE SCALE GENOMIC DNA]</scope>
    <source>
        <strain evidence="2">ULC066bin1</strain>
    </source>
</reference>
<evidence type="ECO:0008006" key="4">
    <source>
        <dbReference type="Google" id="ProtNLM"/>
    </source>
</evidence>
<evidence type="ECO:0000256" key="1">
    <source>
        <dbReference type="SAM" id="Phobius"/>
    </source>
</evidence>
<keyword evidence="1" id="KW-0812">Transmembrane</keyword>
<evidence type="ECO:0000313" key="2">
    <source>
        <dbReference type="EMBL" id="PZO43708.1"/>
    </source>
</evidence>
<dbReference type="AlphaFoldDB" id="A0A2W4YL71"/>
<evidence type="ECO:0000313" key="3">
    <source>
        <dbReference type="Proteomes" id="UP000249467"/>
    </source>
</evidence>
<accession>A0A2W4YL71</accession>
<feature type="transmembrane region" description="Helical" evidence="1">
    <location>
        <begin position="36"/>
        <end position="56"/>
    </location>
</feature>
<reference evidence="2 3" key="2">
    <citation type="submission" date="2018-06" db="EMBL/GenBank/DDBJ databases">
        <title>Metagenomic assembly of (sub)arctic Cyanobacteria and their associated microbiome from non-axenic cultures.</title>
        <authorList>
            <person name="Baurain D."/>
        </authorList>
    </citation>
    <scope>NUCLEOTIDE SEQUENCE [LARGE SCALE GENOMIC DNA]</scope>
    <source>
        <strain evidence="2">ULC066bin1</strain>
    </source>
</reference>
<gene>
    <name evidence="2" type="ORF">DCF19_03505</name>
</gene>
<organism evidence="2 3">
    <name type="scientific">Pseudanabaena frigida</name>
    <dbReference type="NCBI Taxonomy" id="945775"/>
    <lineage>
        <taxon>Bacteria</taxon>
        <taxon>Bacillati</taxon>
        <taxon>Cyanobacteriota</taxon>
        <taxon>Cyanophyceae</taxon>
        <taxon>Pseudanabaenales</taxon>
        <taxon>Pseudanabaenaceae</taxon>
        <taxon>Pseudanabaena</taxon>
    </lineage>
</organism>
<feature type="transmembrane region" description="Helical" evidence="1">
    <location>
        <begin position="93"/>
        <end position="115"/>
    </location>
</feature>
<protein>
    <recommendedName>
        <fullName evidence="4">DUF1761 domain-containing protein</fullName>
    </recommendedName>
</protein>
<feature type="transmembrane region" description="Helical" evidence="1">
    <location>
        <begin position="62"/>
        <end position="81"/>
    </location>
</feature>
<comment type="caution">
    <text evidence="2">The sequence shown here is derived from an EMBL/GenBank/DDBJ whole genome shotgun (WGS) entry which is preliminary data.</text>
</comment>
<sequence length="116" mass="12428">MQLIYDAIACGLLSSLTWMGLVWMSPARPITSGKGWVQGVGTVAIANAFIWILLTVSGLRLIPLWAIVFAIVNASIARLVFPLYEGISIPNIWALLIHPFAISVMIVLLGGAVGLL</sequence>
<keyword evidence="1" id="KW-1133">Transmembrane helix</keyword>